<evidence type="ECO:0000259" key="3">
    <source>
        <dbReference type="Pfam" id="PF07814"/>
    </source>
</evidence>
<feature type="region of interest" description="Disordered" evidence="2">
    <location>
        <begin position="348"/>
        <end position="415"/>
    </location>
</feature>
<evidence type="ECO:0000313" key="5">
    <source>
        <dbReference type="Proteomes" id="UP000319731"/>
    </source>
</evidence>
<feature type="compositionally biased region" description="Polar residues" evidence="2">
    <location>
        <begin position="209"/>
        <end position="230"/>
    </location>
</feature>
<feature type="region of interest" description="Disordered" evidence="2">
    <location>
        <begin position="298"/>
        <end position="321"/>
    </location>
</feature>
<organism evidence="4 5">
    <name type="scientific">Synchytrium microbalum</name>
    <dbReference type="NCBI Taxonomy" id="1806994"/>
    <lineage>
        <taxon>Eukaryota</taxon>
        <taxon>Fungi</taxon>
        <taxon>Fungi incertae sedis</taxon>
        <taxon>Chytridiomycota</taxon>
        <taxon>Chytridiomycota incertae sedis</taxon>
        <taxon>Chytridiomycetes</taxon>
        <taxon>Synchytriales</taxon>
        <taxon>Synchytriaceae</taxon>
        <taxon>Synchytrium</taxon>
    </lineage>
</organism>
<feature type="region of interest" description="Disordered" evidence="2">
    <location>
        <begin position="485"/>
        <end position="505"/>
    </location>
</feature>
<dbReference type="AlphaFoldDB" id="A0A507CD60"/>
<gene>
    <name evidence="4" type="ORF">SmJEL517_g00619</name>
</gene>
<reference evidence="4 5" key="1">
    <citation type="journal article" date="2019" name="Sci. Rep.">
        <title>Comparative genomics of chytrid fungi reveal insights into the obligate biotrophic and pathogenic lifestyle of Synchytrium endobioticum.</title>
        <authorList>
            <person name="van de Vossenberg B.T.L.H."/>
            <person name="Warris S."/>
            <person name="Nguyen H.D.T."/>
            <person name="van Gent-Pelzer M.P.E."/>
            <person name="Joly D.L."/>
            <person name="van de Geest H.C."/>
            <person name="Bonants P.J.M."/>
            <person name="Smith D.S."/>
            <person name="Levesque C.A."/>
            <person name="van der Lee T.A.J."/>
        </authorList>
    </citation>
    <scope>NUCLEOTIDE SEQUENCE [LARGE SCALE GENOMIC DNA]</scope>
    <source>
        <strain evidence="4 5">JEL517</strain>
    </source>
</reference>
<dbReference type="PANTHER" id="PTHR22100:SF13">
    <property type="entry name" value="WINGS APART-LIKE PROTEIN HOMOLOG"/>
    <property type="match status" value="1"/>
</dbReference>
<dbReference type="EMBL" id="QEAO01000002">
    <property type="protein sequence ID" value="TPX37552.1"/>
    <property type="molecule type" value="Genomic_DNA"/>
</dbReference>
<sequence>MRKRPVTYRGRGASNRRNNATSAALSSSPPRSSSPSPPVSVIVAPQPLPLSTSTKDVFDFPLQPDQNVVMGVSPTRPRSKKPVNIPSPRPTRTTATSSKRTKTTSPDSDDEEDCMIEVDCGESARSNELKSRLKIRKAVPVIPKQDSSSNSSKDSHYKKRSSPPKRRAVEAPLPPVHQLDMFDHSSAVLSPTKSSSRSISKSKPITRANDLSVSPTRRTASNRSKYSSASDDILKADEQPLVKPTRAVVGTDALGGVRNMSSRSTMLSSPANAPATTVQPSVLDSGITTTLSKASYNKSTKIDLKPPPPPRQQSRSSSRDSMEWEIAFGQRTQIQPKVKSAFDDLFEQKSCDDDDDLPPTQPLPSSLERAASNNSNTSTSPQRLSRIARMKAAQKPSIAPGSEMIPASPPKTRDAVDYTPALLKSRSTDSGDAPMPPKSPPPIPKSLAHVTSSHGTAPVTYGRTRTILANASDGMGDIYVSMQKQARDEGLEDSDEDEEKNVKSTHEMRLAGEMKRFQDEMEYLLDGLQDGQPLGIVRTSCLAVSRKLLSSGFLAQVKAHDFLSRVYGRLFRRRDGLAKTDPVVLCTVLTLIALLMADDIRNVVELSMEAGCLDLLVTGLSLQPDPFIIEMRSKFDRTFFKDVVTFLKEHDLSSKVHCCAEIATGCLAAIIATPSPRILDILHVLLAPDAAVTAVISTLTPWLKQVKGDVDKWRKRNKQTAPSLIDVHMLTRVESALRVLEFISISGSKRHVSGMINEMADGVVWLAATSRSCTQEQVLVVTECLIAMLSLIVNLTHDNTTIAQQLSQPHILSPILRCLIIPNQLLQVLALPHESSDNKFSANAGNVDVIVTAVSLVVNLIEMMDEMVEPFAEVTINLECPGHGVCFGTCKCKSSQNLVDCISVLYQRHDFQNNSANPELALVTAYYALLLGMLLKSLPATPQTILSSLNGGKEGMIAILEELAFFQELVAGIENQTEGGPSKIHRRRSSFLTSGSETPESSEFDSQVARGVARIIAWLKHE</sequence>
<feature type="compositionally biased region" description="Acidic residues" evidence="2">
    <location>
        <begin position="107"/>
        <end position="120"/>
    </location>
</feature>
<dbReference type="Proteomes" id="UP000319731">
    <property type="component" value="Unassembled WGS sequence"/>
</dbReference>
<feature type="compositionally biased region" description="Basic residues" evidence="2">
    <location>
        <begin position="156"/>
        <end position="166"/>
    </location>
</feature>
<proteinExistence type="inferred from homology"/>
<evidence type="ECO:0000256" key="2">
    <source>
        <dbReference type="SAM" id="MobiDB-lite"/>
    </source>
</evidence>
<feature type="compositionally biased region" description="Polar residues" evidence="2">
    <location>
        <begin position="990"/>
        <end position="1004"/>
    </location>
</feature>
<dbReference type="OrthoDB" id="78088at2759"/>
<protein>
    <recommendedName>
        <fullName evidence="3">Wings apart-like protein C-terminal domain-containing protein</fullName>
    </recommendedName>
</protein>
<feature type="compositionally biased region" description="Low complexity" evidence="2">
    <location>
        <begin position="13"/>
        <end position="45"/>
    </location>
</feature>
<feature type="domain" description="Wings apart-like protein C-terminal" evidence="3">
    <location>
        <begin position="501"/>
        <end position="864"/>
    </location>
</feature>
<dbReference type="InterPro" id="IPR022771">
    <property type="entry name" value="WAPL_C"/>
</dbReference>
<comment type="caution">
    <text evidence="4">The sequence shown here is derived from an EMBL/GenBank/DDBJ whole genome shotgun (WGS) entry which is preliminary data.</text>
</comment>
<feature type="region of interest" description="Disordered" evidence="2">
    <location>
        <begin position="1"/>
        <end position="241"/>
    </location>
</feature>
<feature type="compositionally biased region" description="Low complexity" evidence="2">
    <location>
        <begin position="190"/>
        <end position="207"/>
    </location>
</feature>
<evidence type="ECO:0000256" key="1">
    <source>
        <dbReference type="ARBA" id="ARBA00006854"/>
    </source>
</evidence>
<name>A0A507CD60_9FUNG</name>
<feature type="compositionally biased region" description="Acidic residues" evidence="2">
    <location>
        <begin position="490"/>
        <end position="499"/>
    </location>
</feature>
<feature type="region of interest" description="Disordered" evidence="2">
    <location>
        <begin position="261"/>
        <end position="280"/>
    </location>
</feature>
<dbReference type="Gene3D" id="1.25.10.10">
    <property type="entry name" value="Leucine-rich Repeat Variant"/>
    <property type="match status" value="1"/>
</dbReference>
<dbReference type="InterPro" id="IPR011989">
    <property type="entry name" value="ARM-like"/>
</dbReference>
<feature type="compositionally biased region" description="Low complexity" evidence="2">
    <location>
        <begin position="90"/>
        <end position="106"/>
    </location>
</feature>
<dbReference type="STRING" id="1806994.A0A507CD60"/>
<evidence type="ECO:0000313" key="4">
    <source>
        <dbReference type="EMBL" id="TPX37552.1"/>
    </source>
</evidence>
<accession>A0A507CD60</accession>
<keyword evidence="5" id="KW-1185">Reference proteome</keyword>
<dbReference type="InterPro" id="IPR039874">
    <property type="entry name" value="WAPL"/>
</dbReference>
<dbReference type="RefSeq" id="XP_031027463.1">
    <property type="nucleotide sequence ID" value="XM_031166548.1"/>
</dbReference>
<feature type="region of interest" description="Disordered" evidence="2">
    <location>
        <begin position="977"/>
        <end position="1004"/>
    </location>
</feature>
<dbReference type="Pfam" id="PF07814">
    <property type="entry name" value="WAPL"/>
    <property type="match status" value="1"/>
</dbReference>
<comment type="similarity">
    <text evidence="1">Belongs to the WAPL family.</text>
</comment>
<dbReference type="GeneID" id="42001845"/>
<dbReference type="PANTHER" id="PTHR22100">
    <property type="entry name" value="WINGS APART-LIKE PROTEIN HOMOLOG"/>
    <property type="match status" value="1"/>
</dbReference>